<evidence type="ECO:0000313" key="5">
    <source>
        <dbReference type="EMBL" id="AJK50611.1"/>
    </source>
</evidence>
<dbReference type="InterPro" id="IPR036390">
    <property type="entry name" value="WH_DNA-bd_sf"/>
</dbReference>
<dbReference type="GO" id="GO:0003677">
    <property type="term" value="F:DNA binding"/>
    <property type="evidence" value="ECO:0007669"/>
    <property type="project" value="UniProtKB-KW"/>
</dbReference>
<evidence type="ECO:0000256" key="1">
    <source>
        <dbReference type="ARBA" id="ARBA00023015"/>
    </source>
</evidence>
<organism evidence="5 6">
    <name type="scientific">Burkholderia plantarii</name>
    <dbReference type="NCBI Taxonomy" id="41899"/>
    <lineage>
        <taxon>Bacteria</taxon>
        <taxon>Pseudomonadati</taxon>
        <taxon>Pseudomonadota</taxon>
        <taxon>Betaproteobacteria</taxon>
        <taxon>Burkholderiales</taxon>
        <taxon>Burkholderiaceae</taxon>
        <taxon>Burkholderia</taxon>
    </lineage>
</organism>
<reference evidence="5 6" key="2">
    <citation type="journal article" date="2016" name="Appl. Microbiol. Biotechnol.">
        <title>Mutations improving production and secretion of extracellular lipase by Burkholderia glumae PG1.</title>
        <authorList>
            <person name="Knapp A."/>
            <person name="Voget S."/>
            <person name="Gao R."/>
            <person name="Zaburannyi N."/>
            <person name="Krysciak D."/>
            <person name="Breuer M."/>
            <person name="Hauer B."/>
            <person name="Streit W.R."/>
            <person name="Muller R."/>
            <person name="Daniel R."/>
            <person name="Jaeger K.E."/>
        </authorList>
    </citation>
    <scope>NUCLEOTIDE SEQUENCE [LARGE SCALE GENOMIC DNA]</scope>
    <source>
        <strain evidence="5 6">PG1</strain>
    </source>
</reference>
<dbReference type="KEGG" id="bgp:BGL_2c25570"/>
<keyword evidence="2" id="KW-0238">DNA-binding</keyword>
<keyword evidence="3" id="KW-0804">Transcription</keyword>
<dbReference type="Proteomes" id="UP000031838">
    <property type="component" value="Chromosome 2"/>
</dbReference>
<name>A0A0B6SEF5_BURPL</name>
<evidence type="ECO:0000256" key="3">
    <source>
        <dbReference type="ARBA" id="ARBA00023163"/>
    </source>
</evidence>
<sequence length="184" mass="20584">MHDETLCATTRHMYRKRYDGSNCMIARALDEVGEWWSLLIVRECTQGTTRFDEFQSRLGIARNVLAARLERLTELGILERYPLAERANTDGYRLTGKGSELYPVLVALMQWGGRWLATDGKPPIALVDDASGEPLEPLALRGSDGRALTFRDVRFAPGPGAKASTHEAIELRNARVLGRPDEQD</sequence>
<dbReference type="AlphaFoldDB" id="A0A0B6SEF5"/>
<evidence type="ECO:0000313" key="6">
    <source>
        <dbReference type="Proteomes" id="UP000031838"/>
    </source>
</evidence>
<dbReference type="HOGENOM" id="CLU_111585_0_0_4"/>
<dbReference type="InterPro" id="IPR002577">
    <property type="entry name" value="HTH_HxlR"/>
</dbReference>
<dbReference type="PANTHER" id="PTHR33204:SF18">
    <property type="entry name" value="TRANSCRIPTIONAL REGULATORY PROTEIN"/>
    <property type="match status" value="1"/>
</dbReference>
<dbReference type="PROSITE" id="PS51118">
    <property type="entry name" value="HTH_HXLR"/>
    <property type="match status" value="1"/>
</dbReference>
<dbReference type="Gene3D" id="1.10.10.10">
    <property type="entry name" value="Winged helix-like DNA-binding domain superfamily/Winged helix DNA-binding domain"/>
    <property type="match status" value="1"/>
</dbReference>
<evidence type="ECO:0000259" key="4">
    <source>
        <dbReference type="PROSITE" id="PS51118"/>
    </source>
</evidence>
<reference evidence="6" key="1">
    <citation type="submission" date="2011-03" db="EMBL/GenBank/DDBJ databases">
        <authorList>
            <person name="Voget S."/>
            <person name="Streit W.R."/>
            <person name="Jaeger K.E."/>
            <person name="Daniel R."/>
        </authorList>
    </citation>
    <scope>NUCLEOTIDE SEQUENCE [LARGE SCALE GENOMIC DNA]</scope>
    <source>
        <strain evidence="6">PG1</strain>
    </source>
</reference>
<keyword evidence="1" id="KW-0805">Transcription regulation</keyword>
<accession>A0A0B6SEF5</accession>
<dbReference type="InterPro" id="IPR036388">
    <property type="entry name" value="WH-like_DNA-bd_sf"/>
</dbReference>
<dbReference type="SUPFAM" id="SSF46785">
    <property type="entry name" value="Winged helix' DNA-binding domain"/>
    <property type="match status" value="1"/>
</dbReference>
<keyword evidence="6" id="KW-1185">Reference proteome</keyword>
<proteinExistence type="predicted"/>
<feature type="domain" description="HTH hxlR-type" evidence="4">
    <location>
        <begin position="23"/>
        <end position="120"/>
    </location>
</feature>
<dbReference type="EMBL" id="CP002581">
    <property type="protein sequence ID" value="AJK50611.1"/>
    <property type="molecule type" value="Genomic_DNA"/>
</dbReference>
<gene>
    <name evidence="5" type="ORF">BGL_2c25570</name>
</gene>
<dbReference type="PANTHER" id="PTHR33204">
    <property type="entry name" value="TRANSCRIPTIONAL REGULATOR, MARR FAMILY"/>
    <property type="match status" value="1"/>
</dbReference>
<evidence type="ECO:0000256" key="2">
    <source>
        <dbReference type="ARBA" id="ARBA00023125"/>
    </source>
</evidence>
<dbReference type="Pfam" id="PF01638">
    <property type="entry name" value="HxlR"/>
    <property type="match status" value="1"/>
</dbReference>
<protein>
    <submittedName>
        <fullName evidence="5">Putative transcriptional regulator HxlR-like protein</fullName>
    </submittedName>
</protein>